<keyword evidence="2" id="KW-1185">Reference proteome</keyword>
<name>A0A517ZR78_9PLAN</name>
<evidence type="ECO:0000313" key="1">
    <source>
        <dbReference type="EMBL" id="QDU45000.1"/>
    </source>
</evidence>
<dbReference type="KEGG" id="sdyn:Mal52_34880"/>
<organism evidence="1 2">
    <name type="scientific">Symmachiella dynata</name>
    <dbReference type="NCBI Taxonomy" id="2527995"/>
    <lineage>
        <taxon>Bacteria</taxon>
        <taxon>Pseudomonadati</taxon>
        <taxon>Planctomycetota</taxon>
        <taxon>Planctomycetia</taxon>
        <taxon>Planctomycetales</taxon>
        <taxon>Planctomycetaceae</taxon>
        <taxon>Symmachiella</taxon>
    </lineage>
</organism>
<dbReference type="RefSeq" id="WP_145377293.1">
    <property type="nucleotide sequence ID" value="NZ_CP036276.1"/>
</dbReference>
<protein>
    <submittedName>
        <fullName evidence="1">Uncharacterized protein</fullName>
    </submittedName>
</protein>
<dbReference type="Proteomes" id="UP000319383">
    <property type="component" value="Chromosome"/>
</dbReference>
<gene>
    <name evidence="1" type="ORF">Mal52_34880</name>
</gene>
<proteinExistence type="predicted"/>
<evidence type="ECO:0000313" key="2">
    <source>
        <dbReference type="Proteomes" id="UP000319383"/>
    </source>
</evidence>
<dbReference type="AlphaFoldDB" id="A0A517ZR78"/>
<accession>A0A517ZR78</accession>
<sequence>MLELTHGNIRITVSNNHTYSVGSVDNAASFKHEYLLDPKSEGHYSSKHGVRTERDGDEIASCILVAGGGASGIHTNSAVIHANSCYIAVGPFVASLSLPLLQLEWYTESDCATCFGVYFSPKHQCLISHGELEVARLSLKGEIVWSTGGADIFSNGFELLGDCVKVIDFYDQIYLIDIESGRGLMR</sequence>
<dbReference type="EMBL" id="CP036276">
    <property type="protein sequence ID" value="QDU45000.1"/>
    <property type="molecule type" value="Genomic_DNA"/>
</dbReference>
<reference evidence="1 2" key="1">
    <citation type="submission" date="2019-02" db="EMBL/GenBank/DDBJ databases">
        <title>Deep-cultivation of Planctomycetes and their phenomic and genomic characterization uncovers novel biology.</title>
        <authorList>
            <person name="Wiegand S."/>
            <person name="Jogler M."/>
            <person name="Boedeker C."/>
            <person name="Pinto D."/>
            <person name="Vollmers J."/>
            <person name="Rivas-Marin E."/>
            <person name="Kohn T."/>
            <person name="Peeters S.H."/>
            <person name="Heuer A."/>
            <person name="Rast P."/>
            <person name="Oberbeckmann S."/>
            <person name="Bunk B."/>
            <person name="Jeske O."/>
            <person name="Meyerdierks A."/>
            <person name="Storesund J.E."/>
            <person name="Kallscheuer N."/>
            <person name="Luecker S."/>
            <person name="Lage O.M."/>
            <person name="Pohl T."/>
            <person name="Merkel B.J."/>
            <person name="Hornburger P."/>
            <person name="Mueller R.-W."/>
            <person name="Bruemmer F."/>
            <person name="Labrenz M."/>
            <person name="Spormann A.M."/>
            <person name="Op den Camp H."/>
            <person name="Overmann J."/>
            <person name="Amann R."/>
            <person name="Jetten M.S.M."/>
            <person name="Mascher T."/>
            <person name="Medema M.H."/>
            <person name="Devos D.P."/>
            <person name="Kaster A.-K."/>
            <person name="Ovreas L."/>
            <person name="Rohde M."/>
            <person name="Galperin M.Y."/>
            <person name="Jogler C."/>
        </authorList>
    </citation>
    <scope>NUCLEOTIDE SEQUENCE [LARGE SCALE GENOMIC DNA]</scope>
    <source>
        <strain evidence="1 2">Mal52</strain>
    </source>
</reference>